<evidence type="ECO:0000256" key="3">
    <source>
        <dbReference type="ARBA" id="ARBA00022448"/>
    </source>
</evidence>
<dbReference type="SMART" id="SM00382">
    <property type="entry name" value="AAA"/>
    <property type="match status" value="1"/>
</dbReference>
<dbReference type="NCBIfam" id="TIGR01727">
    <property type="entry name" value="oligo_HPY"/>
    <property type="match status" value="1"/>
</dbReference>
<keyword evidence="3" id="KW-0813">Transport</keyword>
<name>A0A6J4HR53_9BACT</name>
<dbReference type="EMBL" id="CADCTO010000133">
    <property type="protein sequence ID" value="CAA9231466.1"/>
    <property type="molecule type" value="Genomic_DNA"/>
</dbReference>
<dbReference type="CDD" id="cd03257">
    <property type="entry name" value="ABC_NikE_OppD_transporters"/>
    <property type="match status" value="1"/>
</dbReference>
<comment type="subcellular location">
    <subcellularLocation>
        <location evidence="1">Cell membrane</location>
        <topology evidence="1">Peripheral membrane protein</topology>
    </subcellularLocation>
</comment>
<feature type="domain" description="ABC transporter" evidence="8">
    <location>
        <begin position="6"/>
        <end position="257"/>
    </location>
</feature>
<evidence type="ECO:0000256" key="4">
    <source>
        <dbReference type="ARBA" id="ARBA00022475"/>
    </source>
</evidence>
<dbReference type="AlphaFoldDB" id="A0A6J4HR53"/>
<gene>
    <name evidence="9" type="ORF">AVDCRST_MAG63-1125</name>
</gene>
<evidence type="ECO:0000256" key="7">
    <source>
        <dbReference type="ARBA" id="ARBA00023136"/>
    </source>
</evidence>
<keyword evidence="7" id="KW-0472">Membrane</keyword>
<dbReference type="InterPro" id="IPR017871">
    <property type="entry name" value="ABC_transporter-like_CS"/>
</dbReference>
<keyword evidence="6 9" id="KW-0067">ATP-binding</keyword>
<sequence length="358" mass="37868">MAEPLLEIENLTVAFPTGRREMARVVDGVSLTLNRGETLGVVGESGSGKSMTALSILRLVPEPGRIVQGTITLEGRDLLALPEKAMRPVRGGKIAMIFQDPMTSLNPVFTVGEQIAEAVRIHRGLRGAGAQAEAVEALRRVHIALPERRARQYPHELSGGMRQRVMIAMALACRPDVLLADEPTTALDVTVQAQILALIGELRRDTGMAVLLITHDLGVVAETCERVVVLYAGQVMEQADATTLFSRPAHPYTQGLLASLPEAVPEDAKRLPFIPGQPPSAAQAPTGCPFRPRCPRAMPGVCEKPLPTVTLAPGHVVRCHLYPPPPAPTNGGARMDAGNVPSGTVPAGTPIRGGGGGL</sequence>
<dbReference type="Pfam" id="PF08352">
    <property type="entry name" value="oligo_HPY"/>
    <property type="match status" value="1"/>
</dbReference>
<dbReference type="InterPro" id="IPR003439">
    <property type="entry name" value="ABC_transporter-like_ATP-bd"/>
</dbReference>
<dbReference type="FunFam" id="3.40.50.300:FF:000016">
    <property type="entry name" value="Oligopeptide ABC transporter ATP-binding component"/>
    <property type="match status" value="1"/>
</dbReference>
<reference evidence="9" key="1">
    <citation type="submission" date="2020-02" db="EMBL/GenBank/DDBJ databases">
        <authorList>
            <person name="Meier V. D."/>
        </authorList>
    </citation>
    <scope>NUCLEOTIDE SEQUENCE</scope>
    <source>
        <strain evidence="9">AVDCRST_MAG63</strain>
    </source>
</reference>
<dbReference type="PROSITE" id="PS50893">
    <property type="entry name" value="ABC_TRANSPORTER_2"/>
    <property type="match status" value="1"/>
</dbReference>
<evidence type="ECO:0000259" key="8">
    <source>
        <dbReference type="PROSITE" id="PS50893"/>
    </source>
</evidence>
<evidence type="ECO:0000256" key="1">
    <source>
        <dbReference type="ARBA" id="ARBA00004202"/>
    </source>
</evidence>
<evidence type="ECO:0000256" key="6">
    <source>
        <dbReference type="ARBA" id="ARBA00022840"/>
    </source>
</evidence>
<protein>
    <submittedName>
        <fullName evidence="9">Oligopeptide transport ATP-binding protein OppD</fullName>
    </submittedName>
</protein>
<dbReference type="PANTHER" id="PTHR43297:SF2">
    <property type="entry name" value="DIPEPTIDE TRANSPORT ATP-BINDING PROTEIN DPPD"/>
    <property type="match status" value="1"/>
</dbReference>
<comment type="similarity">
    <text evidence="2">Belongs to the ABC transporter superfamily.</text>
</comment>
<keyword evidence="4" id="KW-1003">Cell membrane</keyword>
<dbReference type="GO" id="GO:0016887">
    <property type="term" value="F:ATP hydrolysis activity"/>
    <property type="evidence" value="ECO:0007669"/>
    <property type="project" value="InterPro"/>
</dbReference>
<keyword evidence="5" id="KW-0547">Nucleotide-binding</keyword>
<organism evidence="9">
    <name type="scientific">uncultured Armatimonadetes bacterium</name>
    <dbReference type="NCBI Taxonomy" id="157466"/>
    <lineage>
        <taxon>Bacteria</taxon>
        <taxon>Bacillati</taxon>
        <taxon>Armatimonadota</taxon>
        <taxon>environmental samples</taxon>
    </lineage>
</organism>
<dbReference type="GO" id="GO:0005886">
    <property type="term" value="C:plasma membrane"/>
    <property type="evidence" value="ECO:0007669"/>
    <property type="project" value="UniProtKB-SubCell"/>
</dbReference>
<dbReference type="GO" id="GO:0005524">
    <property type="term" value="F:ATP binding"/>
    <property type="evidence" value="ECO:0007669"/>
    <property type="project" value="UniProtKB-KW"/>
</dbReference>
<dbReference type="InterPro" id="IPR027417">
    <property type="entry name" value="P-loop_NTPase"/>
</dbReference>
<proteinExistence type="inferred from homology"/>
<dbReference type="InterPro" id="IPR013563">
    <property type="entry name" value="Oligopep_ABC_C"/>
</dbReference>
<evidence type="ECO:0000256" key="2">
    <source>
        <dbReference type="ARBA" id="ARBA00005417"/>
    </source>
</evidence>
<dbReference type="InterPro" id="IPR050388">
    <property type="entry name" value="ABC_Ni/Peptide_Import"/>
</dbReference>
<dbReference type="Pfam" id="PF00005">
    <property type="entry name" value="ABC_tran"/>
    <property type="match status" value="1"/>
</dbReference>
<dbReference type="GO" id="GO:0015833">
    <property type="term" value="P:peptide transport"/>
    <property type="evidence" value="ECO:0007669"/>
    <property type="project" value="InterPro"/>
</dbReference>
<evidence type="ECO:0000256" key="5">
    <source>
        <dbReference type="ARBA" id="ARBA00022741"/>
    </source>
</evidence>
<dbReference type="Gene3D" id="3.40.50.300">
    <property type="entry name" value="P-loop containing nucleotide triphosphate hydrolases"/>
    <property type="match status" value="1"/>
</dbReference>
<accession>A0A6J4HR53</accession>
<dbReference type="InterPro" id="IPR003593">
    <property type="entry name" value="AAA+_ATPase"/>
</dbReference>
<evidence type="ECO:0000313" key="9">
    <source>
        <dbReference type="EMBL" id="CAA9231466.1"/>
    </source>
</evidence>
<dbReference type="PANTHER" id="PTHR43297">
    <property type="entry name" value="OLIGOPEPTIDE TRANSPORT ATP-BINDING PROTEIN APPD"/>
    <property type="match status" value="1"/>
</dbReference>
<dbReference type="PROSITE" id="PS00211">
    <property type="entry name" value="ABC_TRANSPORTER_1"/>
    <property type="match status" value="1"/>
</dbReference>
<dbReference type="SUPFAM" id="SSF52540">
    <property type="entry name" value="P-loop containing nucleoside triphosphate hydrolases"/>
    <property type="match status" value="1"/>
</dbReference>